<name>A0ABT1T902_9SPHI</name>
<feature type="domain" description="Response regulatory" evidence="2">
    <location>
        <begin position="4"/>
        <end position="132"/>
    </location>
</feature>
<evidence type="ECO:0000313" key="4">
    <source>
        <dbReference type="Proteomes" id="UP001204376"/>
    </source>
</evidence>
<dbReference type="SUPFAM" id="SSF52172">
    <property type="entry name" value="CheY-like"/>
    <property type="match status" value="1"/>
</dbReference>
<protein>
    <submittedName>
        <fullName evidence="3">Response regulator</fullName>
    </submittedName>
</protein>
<evidence type="ECO:0000259" key="2">
    <source>
        <dbReference type="PROSITE" id="PS50110"/>
    </source>
</evidence>
<dbReference type="EMBL" id="JANHOH010000011">
    <property type="protein sequence ID" value="MCQ6961095.1"/>
    <property type="molecule type" value="Genomic_DNA"/>
</dbReference>
<evidence type="ECO:0000256" key="1">
    <source>
        <dbReference type="PROSITE-ProRule" id="PRU00169"/>
    </source>
</evidence>
<evidence type="ECO:0000313" key="3">
    <source>
        <dbReference type="EMBL" id="MCQ6961095.1"/>
    </source>
</evidence>
<keyword evidence="1" id="KW-0597">Phosphoprotein</keyword>
<proteinExistence type="predicted"/>
<sequence>MFEHVIIAEDHEIANISLRKTLEDMGVPKPDYAFFCDLTLSKIRKSLSDNKPYDLLITDLYFEPEGSTRQLPDGAALIKLAKGLQPGLKTLVFSAESRPAIIRPLFDELHIDGYVRKARGDAKDLKDALQRIVRNEKYHPRELRNATEQQNMHSFTAYDKIIVRLLADGMPQKNISDYLTTNNIQPAGKSSMEKRLNHIKSAMNFTNNEQLVLFCREMGLI</sequence>
<dbReference type="InterPro" id="IPR011006">
    <property type="entry name" value="CheY-like_superfamily"/>
</dbReference>
<dbReference type="PROSITE" id="PS50110">
    <property type="entry name" value="RESPONSE_REGULATORY"/>
    <property type="match status" value="1"/>
</dbReference>
<dbReference type="Gene3D" id="3.40.50.2300">
    <property type="match status" value="1"/>
</dbReference>
<dbReference type="Proteomes" id="UP001204376">
    <property type="component" value="Unassembled WGS sequence"/>
</dbReference>
<keyword evidence="4" id="KW-1185">Reference proteome</keyword>
<comment type="caution">
    <text evidence="3">The sequence shown here is derived from an EMBL/GenBank/DDBJ whole genome shotgun (WGS) entry which is preliminary data.</text>
</comment>
<accession>A0ABT1T902</accession>
<dbReference type="InterPro" id="IPR001789">
    <property type="entry name" value="Sig_transdc_resp-reg_receiver"/>
</dbReference>
<dbReference type="RefSeq" id="WP_256541263.1">
    <property type="nucleotide sequence ID" value="NZ_JANHOH010000011.1"/>
</dbReference>
<feature type="modified residue" description="4-aspartylphosphate" evidence="1">
    <location>
        <position position="59"/>
    </location>
</feature>
<organism evidence="3 4">
    <name type="scientific">Mucilaginibacter aquariorum</name>
    <dbReference type="NCBI Taxonomy" id="2967225"/>
    <lineage>
        <taxon>Bacteria</taxon>
        <taxon>Pseudomonadati</taxon>
        <taxon>Bacteroidota</taxon>
        <taxon>Sphingobacteriia</taxon>
        <taxon>Sphingobacteriales</taxon>
        <taxon>Sphingobacteriaceae</taxon>
        <taxon>Mucilaginibacter</taxon>
    </lineage>
</organism>
<reference evidence="3 4" key="1">
    <citation type="submission" date="2022-07" db="EMBL/GenBank/DDBJ databases">
        <title>Mucilaginibacter sp. JC4.</title>
        <authorList>
            <person name="Le V."/>
            <person name="Ko S.-R."/>
            <person name="Ahn C.-Y."/>
            <person name="Oh H.-M."/>
        </authorList>
    </citation>
    <scope>NUCLEOTIDE SEQUENCE [LARGE SCALE GENOMIC DNA]</scope>
    <source>
        <strain evidence="3 4">JC4</strain>
    </source>
</reference>
<gene>
    <name evidence="3" type="ORF">NPE20_24180</name>
</gene>